<feature type="region of interest" description="Disordered" evidence="1">
    <location>
        <begin position="1"/>
        <end position="45"/>
    </location>
</feature>
<accession>A0A835HJC2</accession>
<evidence type="ECO:0000313" key="2">
    <source>
        <dbReference type="EMBL" id="KAF9597943.1"/>
    </source>
</evidence>
<organism evidence="2 3">
    <name type="scientific">Coptis chinensis</name>
    <dbReference type="NCBI Taxonomy" id="261450"/>
    <lineage>
        <taxon>Eukaryota</taxon>
        <taxon>Viridiplantae</taxon>
        <taxon>Streptophyta</taxon>
        <taxon>Embryophyta</taxon>
        <taxon>Tracheophyta</taxon>
        <taxon>Spermatophyta</taxon>
        <taxon>Magnoliopsida</taxon>
        <taxon>Ranunculales</taxon>
        <taxon>Ranunculaceae</taxon>
        <taxon>Coptidoideae</taxon>
        <taxon>Coptis</taxon>
    </lineage>
</organism>
<dbReference type="AlphaFoldDB" id="A0A835HJC2"/>
<feature type="compositionally biased region" description="Basic and acidic residues" evidence="1">
    <location>
        <begin position="1"/>
        <end position="11"/>
    </location>
</feature>
<keyword evidence="3" id="KW-1185">Reference proteome</keyword>
<reference evidence="2 3" key="1">
    <citation type="submission" date="2020-10" db="EMBL/GenBank/DDBJ databases">
        <title>The Coptis chinensis genome and diversification of protoberbering-type alkaloids.</title>
        <authorList>
            <person name="Wang B."/>
            <person name="Shu S."/>
            <person name="Song C."/>
            <person name="Liu Y."/>
        </authorList>
    </citation>
    <scope>NUCLEOTIDE SEQUENCE [LARGE SCALE GENOMIC DNA]</scope>
    <source>
        <strain evidence="2">HL-2020</strain>
        <tissue evidence="2">Leaf</tissue>
    </source>
</reference>
<dbReference type="EMBL" id="JADFTS010000007">
    <property type="protein sequence ID" value="KAF9597943.1"/>
    <property type="molecule type" value="Genomic_DNA"/>
</dbReference>
<feature type="compositionally biased region" description="Basic and acidic residues" evidence="1">
    <location>
        <begin position="36"/>
        <end position="45"/>
    </location>
</feature>
<evidence type="ECO:0000313" key="3">
    <source>
        <dbReference type="Proteomes" id="UP000631114"/>
    </source>
</evidence>
<sequence>MRKTKEGKENLDFDDNSYLSDEFSDSDGESPIRNGLDGKRVTRKSEEDISLIQLLDSWHKDDNGKKSRLDDSDDLVDSCRNKSKLLSEVWVDKTREILIGGREEAF</sequence>
<name>A0A835HJC2_9MAGN</name>
<gene>
    <name evidence="2" type="ORF">IFM89_023314</name>
</gene>
<dbReference type="Proteomes" id="UP000631114">
    <property type="component" value="Unassembled WGS sequence"/>
</dbReference>
<proteinExistence type="predicted"/>
<comment type="caution">
    <text evidence="2">The sequence shown here is derived from an EMBL/GenBank/DDBJ whole genome shotgun (WGS) entry which is preliminary data.</text>
</comment>
<protein>
    <submittedName>
        <fullName evidence="2">Uncharacterized protein</fullName>
    </submittedName>
</protein>
<evidence type="ECO:0000256" key="1">
    <source>
        <dbReference type="SAM" id="MobiDB-lite"/>
    </source>
</evidence>